<gene>
    <name evidence="1" type="ORF">JMJ54_01870</name>
</gene>
<protein>
    <recommendedName>
        <fullName evidence="3">Phage antitermination protein Q</fullName>
    </recommendedName>
</protein>
<name>A0ABS2BG35_9NEIS</name>
<keyword evidence="2" id="KW-1185">Reference proteome</keyword>
<evidence type="ECO:0000313" key="1">
    <source>
        <dbReference type="EMBL" id="MBM3114564.1"/>
    </source>
</evidence>
<evidence type="ECO:0008006" key="3">
    <source>
        <dbReference type="Google" id="ProtNLM"/>
    </source>
</evidence>
<evidence type="ECO:0000313" key="2">
    <source>
        <dbReference type="Proteomes" id="UP000809431"/>
    </source>
</evidence>
<dbReference type="Proteomes" id="UP000809431">
    <property type="component" value="Unassembled WGS sequence"/>
</dbReference>
<dbReference type="RefSeq" id="WP_203536248.1">
    <property type="nucleotide sequence ID" value="NZ_JAESND010000001.1"/>
</dbReference>
<accession>A0ABS2BG35</accession>
<organism evidence="1 2">
    <name type="scientific">Jeongeupia naejangsanensis</name>
    <dbReference type="NCBI Taxonomy" id="613195"/>
    <lineage>
        <taxon>Bacteria</taxon>
        <taxon>Pseudomonadati</taxon>
        <taxon>Pseudomonadota</taxon>
        <taxon>Betaproteobacteria</taxon>
        <taxon>Neisseriales</taxon>
        <taxon>Chitinibacteraceae</taxon>
        <taxon>Jeongeupia</taxon>
    </lineage>
</organism>
<proteinExistence type="predicted"/>
<reference evidence="1 2" key="1">
    <citation type="submission" date="2021-01" db="EMBL/GenBank/DDBJ databases">
        <title>Draft Genome Sequence and Polyhydroxyalkanoate Biosynthetic Potential of Jeongeupia naejangsanensis Type Strain DSM 24253.</title>
        <authorList>
            <person name="Turrini P."/>
            <person name="Artuso I."/>
            <person name="Lugli G.A."/>
            <person name="Frangipani E."/>
            <person name="Ventura M."/>
            <person name="Visca P."/>
        </authorList>
    </citation>
    <scope>NUCLEOTIDE SEQUENCE [LARGE SCALE GENOMIC DNA]</scope>
    <source>
        <strain evidence="1 2">DSM 24253</strain>
    </source>
</reference>
<comment type="caution">
    <text evidence="1">The sequence shown here is derived from an EMBL/GenBank/DDBJ whole genome shotgun (WGS) entry which is preliminary data.</text>
</comment>
<sequence length="146" mass="16797">MLDIQGAIRLLDDWGRWSCPLPGNGFAACRYMTPEERIQAGATSRPSSVNEDEVMRAEAVIATLPESTRLLLRKHYVFKANPKRVCEQLRLPCVDYRAYVTRAEEVFRMKWNYLLSTPTKSIRYLSLNNSPSLRHVSTRERVVSHA</sequence>
<dbReference type="EMBL" id="JAESND010000001">
    <property type="protein sequence ID" value="MBM3114564.1"/>
    <property type="molecule type" value="Genomic_DNA"/>
</dbReference>